<dbReference type="RefSeq" id="XP_040747495.1">
    <property type="nucleotide sequence ID" value="XM_040883341.1"/>
</dbReference>
<gene>
    <name evidence="3" type="ORF">DL89DRAFT_13413</name>
</gene>
<dbReference type="GeneID" id="63799989"/>
<dbReference type="PROSITE" id="PS50181">
    <property type="entry name" value="FBOX"/>
    <property type="match status" value="1"/>
</dbReference>
<dbReference type="InterPro" id="IPR048627">
    <property type="entry name" value="Sec10_HB"/>
</dbReference>
<feature type="domain" description="F-box" evidence="2">
    <location>
        <begin position="235"/>
        <end position="272"/>
    </location>
</feature>
<reference evidence="3 4" key="1">
    <citation type="submission" date="2016-07" db="EMBL/GenBank/DDBJ databases">
        <title>Pervasive Adenine N6-methylation of Active Genes in Fungi.</title>
        <authorList>
            <consortium name="DOE Joint Genome Institute"/>
            <person name="Mondo S.J."/>
            <person name="Dannebaum R.O."/>
            <person name="Kuo R.C."/>
            <person name="Labutti K."/>
            <person name="Haridas S."/>
            <person name="Kuo A."/>
            <person name="Salamov A."/>
            <person name="Ahrendt S.R."/>
            <person name="Lipzen A."/>
            <person name="Sullivan W."/>
            <person name="Andreopoulos W.B."/>
            <person name="Clum A."/>
            <person name="Lindquist E."/>
            <person name="Daum C."/>
            <person name="Ramamoorthy G.K."/>
            <person name="Gryganskyi A."/>
            <person name="Culley D."/>
            <person name="Magnuson J.K."/>
            <person name="James T.Y."/>
            <person name="O'Malley M.A."/>
            <person name="Stajich J.E."/>
            <person name="Spatafora J.W."/>
            <person name="Visel A."/>
            <person name="Grigoriev I.V."/>
        </authorList>
    </citation>
    <scope>NUCLEOTIDE SEQUENCE [LARGE SCALE GENOMIC DNA]</scope>
    <source>
        <strain evidence="3 4">ATCC 12442</strain>
    </source>
</reference>
<organism evidence="3 4">
    <name type="scientific">Linderina pennispora</name>
    <dbReference type="NCBI Taxonomy" id="61395"/>
    <lineage>
        <taxon>Eukaryota</taxon>
        <taxon>Fungi</taxon>
        <taxon>Fungi incertae sedis</taxon>
        <taxon>Zoopagomycota</taxon>
        <taxon>Kickxellomycotina</taxon>
        <taxon>Kickxellomycetes</taxon>
        <taxon>Kickxellales</taxon>
        <taxon>Kickxellaceae</taxon>
        <taxon>Linderina</taxon>
    </lineage>
</organism>
<accession>A0A1Y1WMF1</accession>
<sequence>MSDYEDEASGISKLTPAWLAMPSPKALLDRTTKFVLNAAHGKSRSLIPTTDNNNRNGTFNETGIVDWEEDDDVYDDEEDEEELDSSLYEGGDDAMFGQDSRRYIRRARDGTLLVNENDVLMGFWNSSQIVSDMDDNRGHDDDQHSARSVTPPGMLRIRPVSLKQRGMVPQRKRTATRRCSSTASRQLHAVMSEANVVEDAHEPELLAQAVDDIAIVTAPARRRASQRLFHRRMKKITFISLPPRVIARILMFLPVPEMLSVSNSCRIVRRVMCRNEPGGNVHRADDGNDQELQEDVGDRAYTILGIRVWRMMIQRLGWRVWHERERGKERRQRISIPKSHGRLLKEICGVEDESELLDIMASEPDLLFKAVYDDLIRDYHSFRTLENSIAAIFRSGPNPNVPARVSQKQRILRTPAEVAERLDQLLWFGRGQFAFDADQINRRLVVLTDKFESAYRDRFRQAFVDGDCERMREFAGVLEHIREGRGCIRILVDSHPLFNCYEQMDSQYALVLRTSDQVIDAHTFDVFLDGLQRTIHEHARVVSLALPLPTLPTSALYCFIQALFSNDGVALNTLKKLYAHLRSIPVGASPEPAARYGKPTQVVPDEATKDILYLTTVADIVAQLLVASDSWSAMDPVAVPSELGRRCVFSAFDDVIQDYVQLERRIIERAYEAELSQWLTKTKADPFGSGGGRHDNAHGSSGSANDGSGAERSRRDSVASAYGGTVESIRLVNFHQREQQMQDYKLHVLTVLERKLNISLPAEALGVNLDSADTAKVAERAGSSDIQDQLDALAREGDQPAAAISAGSFTDEQLETVVEESGRAETPAAAVRKCSVGDAAGEHGRGHAELAGSLARRRSSVAQAEPLRRTVVGDMLWNSPISMDLCLNMVLTNRDAITRLSVFAEAPPDMRLRRLA</sequence>
<dbReference type="InterPro" id="IPR009976">
    <property type="entry name" value="Sec10-like"/>
</dbReference>
<dbReference type="Pfam" id="PF07393">
    <property type="entry name" value="Sec10_HB"/>
    <property type="match status" value="1"/>
</dbReference>
<comment type="caution">
    <text evidence="3">The sequence shown here is derived from an EMBL/GenBank/DDBJ whole genome shotgun (WGS) entry which is preliminary data.</text>
</comment>
<proteinExistence type="predicted"/>
<dbReference type="AlphaFoldDB" id="A0A1Y1WMF1"/>
<feature type="region of interest" description="Disordered" evidence="1">
    <location>
        <begin position="686"/>
        <end position="717"/>
    </location>
</feature>
<dbReference type="InterPro" id="IPR001810">
    <property type="entry name" value="F-box_dom"/>
</dbReference>
<dbReference type="Proteomes" id="UP000193922">
    <property type="component" value="Unassembled WGS sequence"/>
</dbReference>
<evidence type="ECO:0000313" key="3">
    <source>
        <dbReference type="EMBL" id="ORX74284.1"/>
    </source>
</evidence>
<dbReference type="GO" id="GO:0006893">
    <property type="term" value="P:Golgi to plasma membrane transport"/>
    <property type="evidence" value="ECO:0007669"/>
    <property type="project" value="TreeGrafter"/>
</dbReference>
<dbReference type="GO" id="GO:0006887">
    <property type="term" value="P:exocytosis"/>
    <property type="evidence" value="ECO:0007669"/>
    <property type="project" value="TreeGrafter"/>
</dbReference>
<dbReference type="STRING" id="61395.A0A1Y1WMF1"/>
<name>A0A1Y1WMF1_9FUNG</name>
<evidence type="ECO:0000259" key="2">
    <source>
        <dbReference type="PROSITE" id="PS50181"/>
    </source>
</evidence>
<dbReference type="PANTHER" id="PTHR12100:SF1">
    <property type="entry name" value="RECYCLIN-1"/>
    <property type="match status" value="1"/>
</dbReference>
<dbReference type="PANTHER" id="PTHR12100">
    <property type="entry name" value="SEC10"/>
    <property type="match status" value="1"/>
</dbReference>
<evidence type="ECO:0000313" key="4">
    <source>
        <dbReference type="Proteomes" id="UP000193922"/>
    </source>
</evidence>
<evidence type="ECO:0000256" key="1">
    <source>
        <dbReference type="SAM" id="MobiDB-lite"/>
    </source>
</evidence>
<keyword evidence="4" id="KW-1185">Reference proteome</keyword>
<protein>
    <recommendedName>
        <fullName evidence="2">F-box domain-containing protein</fullName>
    </recommendedName>
</protein>
<dbReference type="OrthoDB" id="5554140at2759"/>
<dbReference type="GO" id="GO:0000145">
    <property type="term" value="C:exocyst"/>
    <property type="evidence" value="ECO:0007669"/>
    <property type="project" value="TreeGrafter"/>
</dbReference>
<feature type="compositionally biased region" description="Low complexity" evidence="1">
    <location>
        <begin position="698"/>
        <end position="708"/>
    </location>
</feature>
<dbReference type="EMBL" id="MCFD01000001">
    <property type="protein sequence ID" value="ORX74284.1"/>
    <property type="molecule type" value="Genomic_DNA"/>
</dbReference>